<accession>A0A7L6AV20</accession>
<reference evidence="1" key="1">
    <citation type="submission" date="2020-06" db="EMBL/GenBank/DDBJ databases">
        <title>Analysis procedures for assessing recovery of high quality, complete, closed genomes from Nanopore long read metagenome sequencing.</title>
        <authorList>
            <person name="Bessarab I."/>
            <person name="Arumugam K."/>
            <person name="Haryono M."/>
            <person name="Liu X."/>
            <person name="Roy S."/>
            <person name="Zuniga-Montanez R.E."/>
            <person name="Qiu G."/>
            <person name="Drautz-Moses D.I."/>
            <person name="Law Y.Y."/>
            <person name="Wuertz S."/>
            <person name="Lauro F.M."/>
            <person name="Huson D.H."/>
            <person name="Williams R.B."/>
        </authorList>
    </citation>
    <scope>NUCLEOTIDE SEQUENCE [LARGE SCALE GENOMIC DNA]</scope>
    <source>
        <strain evidence="1">SSD2</strain>
    </source>
</reference>
<gene>
    <name evidence="1" type="ORF">HZT40_16960</name>
</gene>
<keyword evidence="2" id="KW-1185">Reference proteome</keyword>
<organism evidence="1 2">
    <name type="scientific">Candidatus Thiothrix singaporensis</name>
    <dbReference type="NCBI Taxonomy" id="2799669"/>
    <lineage>
        <taxon>Bacteria</taxon>
        <taxon>Pseudomonadati</taxon>
        <taxon>Pseudomonadota</taxon>
        <taxon>Gammaproteobacteria</taxon>
        <taxon>Thiotrichales</taxon>
        <taxon>Thiotrichaceae</taxon>
        <taxon>Thiothrix</taxon>
    </lineage>
</organism>
<protein>
    <submittedName>
        <fullName evidence="1">Uncharacterized protein</fullName>
    </submittedName>
</protein>
<dbReference type="KEGG" id="this:HZT40_16960"/>
<proteinExistence type="predicted"/>
<dbReference type="AlphaFoldDB" id="A0A7L6AV20"/>
<dbReference type="Proteomes" id="UP000510621">
    <property type="component" value="Chromosome"/>
</dbReference>
<dbReference type="EMBL" id="CP059265">
    <property type="protein sequence ID" value="QLQ33000.1"/>
    <property type="molecule type" value="Genomic_DNA"/>
</dbReference>
<name>A0A7L6AV20_9GAMM</name>
<evidence type="ECO:0000313" key="2">
    <source>
        <dbReference type="Proteomes" id="UP000510621"/>
    </source>
</evidence>
<evidence type="ECO:0000313" key="1">
    <source>
        <dbReference type="EMBL" id="QLQ33000.1"/>
    </source>
</evidence>
<sequence length="77" mass="7937">MTTNRLNTVAAHAATRPGLQLHQVEAMAVVVEEPMEAVAVAVAVAQAALAVNFSPLSKLNIQDTGGYQNESAGSFTG</sequence>